<dbReference type="Proteomes" id="UP000054928">
    <property type="component" value="Unassembled WGS sequence"/>
</dbReference>
<organism evidence="2 3">
    <name type="scientific">Plasmopara halstedii</name>
    <name type="common">Downy mildew of sunflower</name>
    <dbReference type="NCBI Taxonomy" id="4781"/>
    <lineage>
        <taxon>Eukaryota</taxon>
        <taxon>Sar</taxon>
        <taxon>Stramenopiles</taxon>
        <taxon>Oomycota</taxon>
        <taxon>Peronosporomycetes</taxon>
        <taxon>Peronosporales</taxon>
        <taxon>Peronosporaceae</taxon>
        <taxon>Plasmopara</taxon>
    </lineage>
</organism>
<dbReference type="GeneID" id="36400429"/>
<feature type="region of interest" description="Disordered" evidence="1">
    <location>
        <begin position="1"/>
        <end position="47"/>
    </location>
</feature>
<reference evidence="3" key="1">
    <citation type="submission" date="2014-09" db="EMBL/GenBank/DDBJ databases">
        <authorList>
            <person name="Sharma Rahul"/>
            <person name="Thines Marco"/>
        </authorList>
    </citation>
    <scope>NUCLEOTIDE SEQUENCE [LARGE SCALE GENOMIC DNA]</scope>
</reference>
<dbReference type="AlphaFoldDB" id="A0A0N7L438"/>
<dbReference type="RefSeq" id="XP_024573964.1">
    <property type="nucleotide sequence ID" value="XM_024722938.1"/>
</dbReference>
<dbReference type="EMBL" id="CCYD01000288">
    <property type="protein sequence ID" value="CEG37595.1"/>
    <property type="molecule type" value="Genomic_DNA"/>
</dbReference>
<protein>
    <submittedName>
        <fullName evidence="2">Uncharacterized protein</fullName>
    </submittedName>
</protein>
<evidence type="ECO:0000256" key="1">
    <source>
        <dbReference type="SAM" id="MobiDB-lite"/>
    </source>
</evidence>
<evidence type="ECO:0000313" key="3">
    <source>
        <dbReference type="Proteomes" id="UP000054928"/>
    </source>
</evidence>
<sequence>MAGARRKQDAMTQSGHFAAPYTTFTQTFQDDDNHKGDENHRRPKAHVTQVPGIREDMIGGEERAPKIKPQNIEGIRAKFLASSSRSINTQTESPQTNIQWDIRAIRDALKVSQQQYSLSRLYQNISTFDGVFLHWKQLNYPPIQEDQLLDPNPSRFSVLDAALLPPGVIVKEDLDAATFLEDQKIVMHLRTSNLKDHWSDLLTNWIMRNYSRKRTQQTLQYAKVEQNDLLTILAIFDELKSTKGAEAAMTFSRVPDSQKCRIPSVITTSDVEVAKSAEKHAILDLDQSRFEAIWTKLITLWILRNISREQILQTLFRAELREESLPRVIVIQERIASPSNAGLVLIPGDSIQNQVKLASEQVEGNANLRNGELTVGLHNLLIKWGNWNIPRIQVAITLDHAGFSLEDVTQILSLYDPIRRKFGPV</sequence>
<evidence type="ECO:0000313" key="2">
    <source>
        <dbReference type="EMBL" id="CEG37595.1"/>
    </source>
</evidence>
<name>A0A0N7L438_PLAHL</name>
<accession>A0A0N7L438</accession>
<keyword evidence="3" id="KW-1185">Reference proteome</keyword>
<proteinExistence type="predicted"/>
<feature type="compositionally biased region" description="Basic and acidic residues" evidence="1">
    <location>
        <begin position="31"/>
        <end position="40"/>
    </location>
</feature>